<dbReference type="Proteomes" id="UP001208689">
    <property type="component" value="Chromosome"/>
</dbReference>
<keyword evidence="1" id="KW-1133">Transmembrane helix</keyword>
<proteinExistence type="predicted"/>
<organism evidence="2 3">
    <name type="scientific">Candidatus Lokiarchaeum ossiferum</name>
    <dbReference type="NCBI Taxonomy" id="2951803"/>
    <lineage>
        <taxon>Archaea</taxon>
        <taxon>Promethearchaeati</taxon>
        <taxon>Promethearchaeota</taxon>
        <taxon>Promethearchaeia</taxon>
        <taxon>Promethearchaeales</taxon>
        <taxon>Promethearchaeaceae</taxon>
        <taxon>Candidatus Lokiarchaeum</taxon>
    </lineage>
</organism>
<dbReference type="EMBL" id="CP104013">
    <property type="protein sequence ID" value="UYP47060.1"/>
    <property type="molecule type" value="Genomic_DNA"/>
</dbReference>
<protein>
    <submittedName>
        <fullName evidence="2">Uncharacterized protein</fullName>
    </submittedName>
</protein>
<keyword evidence="1" id="KW-0472">Membrane</keyword>
<gene>
    <name evidence="2" type="ORF">NEF87_003345</name>
</gene>
<sequence length="118" mass="12939">MGRRKSQSKERWDVARILALIGALLALAGFAIGIYTSASNQAWLDVLYQLIGIVISILVLIQVEIVKTKLDVPFKWWMLLIFVCVQAAMAGITVYMNLAGLGVLLEVVAVILLLINAL</sequence>
<feature type="transmembrane region" description="Helical" evidence="1">
    <location>
        <begin position="77"/>
        <end position="95"/>
    </location>
</feature>
<evidence type="ECO:0000256" key="1">
    <source>
        <dbReference type="SAM" id="Phobius"/>
    </source>
</evidence>
<name>A0ABY6HUG4_9ARCH</name>
<reference evidence="2" key="1">
    <citation type="submission" date="2022-09" db="EMBL/GenBank/DDBJ databases">
        <title>Actin cytoskeleton and complex cell architecture in an #Asgard archaeon.</title>
        <authorList>
            <person name="Ponce Toledo R.I."/>
            <person name="Schleper C."/>
            <person name="Rodrigues Oliveira T."/>
            <person name="Wollweber F."/>
            <person name="Xu J."/>
            <person name="Rittmann S."/>
            <person name="Klingl A."/>
            <person name="Pilhofer M."/>
        </authorList>
    </citation>
    <scope>NUCLEOTIDE SEQUENCE</scope>
    <source>
        <strain evidence="2">B-35</strain>
    </source>
</reference>
<evidence type="ECO:0000313" key="3">
    <source>
        <dbReference type="Proteomes" id="UP001208689"/>
    </source>
</evidence>
<keyword evidence="1" id="KW-0812">Transmembrane</keyword>
<feature type="transmembrane region" description="Helical" evidence="1">
    <location>
        <begin position="46"/>
        <end position="65"/>
    </location>
</feature>
<accession>A0ABY6HUG4</accession>
<feature type="transmembrane region" description="Helical" evidence="1">
    <location>
        <begin position="12"/>
        <end position="34"/>
    </location>
</feature>
<keyword evidence="3" id="KW-1185">Reference proteome</keyword>
<feature type="transmembrane region" description="Helical" evidence="1">
    <location>
        <begin position="101"/>
        <end position="117"/>
    </location>
</feature>
<evidence type="ECO:0000313" key="2">
    <source>
        <dbReference type="EMBL" id="UYP47060.1"/>
    </source>
</evidence>